<dbReference type="PANTHER" id="PTHR38690">
    <property type="entry name" value="PROTEASE-RELATED"/>
    <property type="match status" value="1"/>
</dbReference>
<gene>
    <name evidence="3" type="ORF">AB5S05_10030</name>
</gene>
<organism evidence="3 4">
    <name type="scientific">Pseudomonas zhanjiangensis</name>
    <dbReference type="NCBI Taxonomy" id="3239015"/>
    <lineage>
        <taxon>Bacteria</taxon>
        <taxon>Pseudomonadati</taxon>
        <taxon>Pseudomonadota</taxon>
        <taxon>Gammaproteobacteria</taxon>
        <taxon>Pseudomonadales</taxon>
        <taxon>Pseudomonadaceae</taxon>
        <taxon>Pseudomonas</taxon>
    </lineage>
</organism>
<feature type="domain" description="YhdP central" evidence="2">
    <location>
        <begin position="11"/>
        <end position="1265"/>
    </location>
</feature>
<feature type="transmembrane region" description="Helical" evidence="1">
    <location>
        <begin position="12"/>
        <end position="32"/>
    </location>
</feature>
<evidence type="ECO:0000256" key="1">
    <source>
        <dbReference type="SAM" id="Phobius"/>
    </source>
</evidence>
<keyword evidence="4" id="KW-1185">Reference proteome</keyword>
<keyword evidence="1" id="KW-0812">Transmembrane</keyword>
<keyword evidence="1" id="KW-0472">Membrane</keyword>
<dbReference type="InterPro" id="IPR011836">
    <property type="entry name" value="YhdP"/>
</dbReference>
<keyword evidence="1" id="KW-1133">Transmembrane helix</keyword>
<dbReference type="PANTHER" id="PTHR38690:SF1">
    <property type="entry name" value="PROTEASE"/>
    <property type="match status" value="1"/>
</dbReference>
<name>A0ABV3YTH0_9PSED</name>
<sequence length="1275" mass="139299">MAGLVRGFATLLRWALLCGALGLVLTAFYVSLGRSLLPLVAEYRLDAEDKASAALGLPFRMGRLEGSWQGFAPLLIAHDVQLGEGASALRLDRVRVVPDLLASLSARQLRLASLELEGLQFSLVQDPQGGWSVEGLTPRSTSAAVDVGHLLARLLAIGNLSLRNSQVTLEPRDRPVQTLTYVNLNLRNGVLSQRLDGRLLLPDGQPLALQLRARLDPVRWREAQAQLYLSLPQSDWARWLPPSLMRDWRLQRLQGGGEVWLTWADGAVQRAVTRLHAPQVSAGYAGREAVQVENLTLSAYYQRSEQGFELLLDDLALSLGQTRWGEVRVALRQQRDSSEAEERWLLGIDQFDLAPLSTLVAALAPVPDAATRVISQLQVHGALHNLQLDYRPHTEGDRRLQFAANLDGVGFAAHEASPAVENISGSIAGDLGQGELRLATEDFSLHLDTLFPKPWLYRKANARLTWQWDEQAFTLRSPYLQVVGEEGEIAGDFLIRLRRDPEAEDYMDLRVGLRHGDARYTEKYLPTRAPGLSKELASWLQSAIRGGAVEEGYFQYQGSLNKGAADAARSLSLFFAVDDAELAFQPGWPALREARGEVLIEDSGVRVRLAEGRLLDTRVRNARADIAHVPTGQVPRLLLDAELDSSLADALTILQEAPMGTAETFAGWRGEGPLAGRLQLELPLHKGLAPQVVVDFATEGARLSLSNPQLELTQLQGAFRYDTGKGLSAPDIRARALGHAVRGKALAEGERGRVLTRIEARGEVPLANLAAWLGVARPLPLSGNLPYRLRLSLDGVDSQLRVDSSLLGLAVELPAPFGKSADEERYTDWRMSLGGVERRYWLDYGDLASLAFAASVGQFGEGRGELRLDDGPAALPTTKGLRLRGRVAELDWSAWQAALQPYAELPRTDAQQLFKDAQLHIDRFHGFGFDLDDLAVRLERVAQGWGLGLDSQMLKGRIELPDASSAPIAVALDYLHLPASEPRAEPVEDKPDPLQAVDPRQIPALDVRIAEVRQGDQPLGPWSFKARPQHDGLAFSALDLNLKGLQVTGSGGWQMTQGQAGSWYKGRLQGGDLADVLLAWGFAPTASSETFRVDVDGRWPGSPAWVSLKRFSGSMDSSLRKGQFAEVQASASALRVFGLLNFNSIGRRLRLDFSDLLGKGLSYDRVKGLLVASDGVFVTREPITLVGPSSNLELNGTLNMVDERIDAKLLVTLPVTNNLPLAALIVGAPAIGGALFVVDKLLGDRVARFASVQYDVEGPLQNPQISFDKPFEAPR</sequence>
<accession>A0ABV3YTH0</accession>
<dbReference type="RefSeq" id="WP_369287368.1">
    <property type="nucleotide sequence ID" value="NZ_JBFTEG010000006.1"/>
</dbReference>
<evidence type="ECO:0000259" key="2">
    <source>
        <dbReference type="Pfam" id="PF13116"/>
    </source>
</evidence>
<dbReference type="Proteomes" id="UP001560296">
    <property type="component" value="Unassembled WGS sequence"/>
</dbReference>
<comment type="caution">
    <text evidence="3">The sequence shown here is derived from an EMBL/GenBank/DDBJ whole genome shotgun (WGS) entry which is preliminary data.</text>
</comment>
<evidence type="ECO:0000313" key="3">
    <source>
        <dbReference type="EMBL" id="MEX6502399.1"/>
    </source>
</evidence>
<proteinExistence type="predicted"/>
<dbReference type="InterPro" id="IPR025263">
    <property type="entry name" value="YhdP_central"/>
</dbReference>
<reference evidence="3 4" key="1">
    <citation type="submission" date="2024-07" db="EMBL/GenBank/DDBJ databases">
        <authorList>
            <person name="Li M."/>
        </authorList>
    </citation>
    <scope>NUCLEOTIDE SEQUENCE [LARGE SCALE GENOMIC DNA]</scope>
    <source>
        <strain evidence="3 4">25A3E</strain>
    </source>
</reference>
<protein>
    <submittedName>
        <fullName evidence="3">YhdP family protein</fullName>
    </submittedName>
</protein>
<dbReference type="EMBL" id="JBFTEG010000006">
    <property type="protein sequence ID" value="MEX6502399.1"/>
    <property type="molecule type" value="Genomic_DNA"/>
</dbReference>
<dbReference type="Pfam" id="PF13116">
    <property type="entry name" value="YhdP"/>
    <property type="match status" value="1"/>
</dbReference>
<evidence type="ECO:0000313" key="4">
    <source>
        <dbReference type="Proteomes" id="UP001560296"/>
    </source>
</evidence>
<dbReference type="NCBIfam" id="TIGR02099">
    <property type="entry name" value="YhdP family protein"/>
    <property type="match status" value="1"/>
</dbReference>